<keyword evidence="1" id="KW-0472">Membrane</keyword>
<evidence type="ECO:0000313" key="3">
    <source>
        <dbReference type="Proteomes" id="UP000515220"/>
    </source>
</evidence>
<protein>
    <submittedName>
        <fullName evidence="2">Uncharacterized protein</fullName>
    </submittedName>
</protein>
<accession>A0A6S6PMS0</accession>
<dbReference type="Proteomes" id="UP000515220">
    <property type="component" value="Chromosome"/>
</dbReference>
<proteinExistence type="predicted"/>
<gene>
    <name evidence="2" type="ORF">AAJCM20276_26800</name>
</gene>
<dbReference type="AlphaFoldDB" id="A0A6S6PMS0"/>
<keyword evidence="1" id="KW-0812">Transmembrane</keyword>
<evidence type="ECO:0000256" key="1">
    <source>
        <dbReference type="SAM" id="Phobius"/>
    </source>
</evidence>
<organism evidence="2 3">
    <name type="scientific">Acetobacter aceti</name>
    <dbReference type="NCBI Taxonomy" id="435"/>
    <lineage>
        <taxon>Bacteria</taxon>
        <taxon>Pseudomonadati</taxon>
        <taxon>Pseudomonadota</taxon>
        <taxon>Alphaproteobacteria</taxon>
        <taxon>Acetobacterales</taxon>
        <taxon>Acetobacteraceae</taxon>
        <taxon>Acetobacter</taxon>
        <taxon>Acetobacter subgen. Acetobacter</taxon>
    </lineage>
</organism>
<sequence length="99" mass="10786">MSEALTAAPASIDVQLGVLTHRLSTAERDISQCSTQISELSAENRLRAERQEKQMRDGFESMNAKIDRMASWRGYISFSVAIAIGVAVGVAAHTFGFQP</sequence>
<dbReference type="RefSeq" id="WP_185229856.1">
    <property type="nucleotide sequence ID" value="NZ_AP023326.1"/>
</dbReference>
<reference evidence="2 3" key="1">
    <citation type="submission" date="2020-07" db="EMBL/GenBank/DDBJ databases">
        <title>Complete Genome Sequence of an acetic acid bacterium, Acetobacter aceti JCM20276.</title>
        <authorList>
            <person name="Hirose Y."/>
            <person name="Mihara H."/>
        </authorList>
    </citation>
    <scope>NUCLEOTIDE SEQUENCE [LARGE SCALE GENOMIC DNA]</scope>
    <source>
        <strain evidence="2 3">JCM20276</strain>
    </source>
</reference>
<dbReference type="EMBL" id="AP023326">
    <property type="protein sequence ID" value="BCI68056.1"/>
    <property type="molecule type" value="Genomic_DNA"/>
</dbReference>
<name>A0A6S6PMS0_ACEAC</name>
<evidence type="ECO:0000313" key="2">
    <source>
        <dbReference type="EMBL" id="BCI68056.1"/>
    </source>
</evidence>
<keyword evidence="1" id="KW-1133">Transmembrane helix</keyword>
<feature type="transmembrane region" description="Helical" evidence="1">
    <location>
        <begin position="75"/>
        <end position="96"/>
    </location>
</feature>